<evidence type="ECO:0000256" key="2">
    <source>
        <dbReference type="ARBA" id="ARBA00032024"/>
    </source>
</evidence>
<reference evidence="5" key="1">
    <citation type="submission" date="2021-06" db="EMBL/GenBank/DDBJ databases">
        <title>Elioraea tepida, sp. nov., a moderately thermophilic aerobic anoxygenic phototrophic bacterium isolated from an alkaline siliceous hot spring mat community in Yellowstone National Park, WY, USA.</title>
        <authorList>
            <person name="Saini M.K."/>
            <person name="Yoshida S."/>
            <person name="Sebastian A."/>
            <person name="Hirose S."/>
            <person name="Hara E."/>
            <person name="Tamaki H."/>
            <person name="Soulier N.T."/>
            <person name="Albert I."/>
            <person name="Hanada S."/>
            <person name="Bryant D.A."/>
            <person name="Tank M."/>
        </authorList>
    </citation>
    <scope>NUCLEOTIDE SEQUENCE</scope>
    <source>
        <strain evidence="5">MS-P2</strain>
    </source>
</reference>
<dbReference type="GO" id="GO:0005737">
    <property type="term" value="C:cytoplasm"/>
    <property type="evidence" value="ECO:0007669"/>
    <property type="project" value="TreeGrafter"/>
</dbReference>
<evidence type="ECO:0000259" key="3">
    <source>
        <dbReference type="Pfam" id="PF02558"/>
    </source>
</evidence>
<dbReference type="KEGG" id="elio:KO353_05245"/>
<protein>
    <recommendedName>
        <fullName evidence="1">2-dehydropantoate 2-reductase</fullName>
        <ecNumber evidence="1">1.1.1.169</ecNumber>
    </recommendedName>
    <alternativeName>
        <fullName evidence="2">Ketopantoate reductase</fullName>
    </alternativeName>
</protein>
<evidence type="ECO:0000313" key="5">
    <source>
        <dbReference type="EMBL" id="QXM25616.1"/>
    </source>
</evidence>
<sequence length="343" mass="36309">MPGDPILVWGAGAIGGTVGAFLVRAGHDVTFVDIVEEHVRAIAAPGRGLAIRGPVAEFSVTAPAFLPSELTGVWRKVFLCVKAHHTQAATTALLPHLASDGYVLSLQNGLCETVIAPIVGRERTMGAFVNFGADWMGPGEVLYGNRGAVVLGELDGRITGRLVSLHRLMLDVDDRAVMTDNIWGYLWGKLAYGAMLFAQATGQDSIAGALANPSLFPLWLGLGREVMAVAAAEGVRAEGFNGFDPDAFRPGGTEAAAKASIAAMVAFNRTSAKTHSGVWRDLAVRKRRTEVDAQLVPVSVIARRHGLATPLIDHLVAMIHEIEDGRRPMTDANLLELAGLVAA</sequence>
<keyword evidence="6" id="KW-1185">Reference proteome</keyword>
<dbReference type="GO" id="GO:0008677">
    <property type="term" value="F:2-dehydropantoate 2-reductase activity"/>
    <property type="evidence" value="ECO:0007669"/>
    <property type="project" value="UniProtKB-EC"/>
</dbReference>
<dbReference type="EC" id="1.1.1.169" evidence="1"/>
<dbReference type="InterPro" id="IPR013752">
    <property type="entry name" value="KPA_reductase"/>
</dbReference>
<dbReference type="InterPro" id="IPR051402">
    <property type="entry name" value="KPR-Related"/>
</dbReference>
<dbReference type="Proteomes" id="UP000694001">
    <property type="component" value="Chromosome"/>
</dbReference>
<feature type="domain" description="Ketopantoate reductase N-terminal" evidence="3">
    <location>
        <begin position="6"/>
        <end position="155"/>
    </location>
</feature>
<evidence type="ECO:0000259" key="4">
    <source>
        <dbReference type="Pfam" id="PF08546"/>
    </source>
</evidence>
<dbReference type="InterPro" id="IPR013332">
    <property type="entry name" value="KPR_N"/>
</dbReference>
<evidence type="ECO:0000256" key="1">
    <source>
        <dbReference type="ARBA" id="ARBA00013014"/>
    </source>
</evidence>
<accession>A0A975YKE2</accession>
<evidence type="ECO:0000313" key="6">
    <source>
        <dbReference type="Proteomes" id="UP000694001"/>
    </source>
</evidence>
<gene>
    <name evidence="5" type="ORF">KO353_05245</name>
</gene>
<dbReference type="AlphaFoldDB" id="A0A975YKE2"/>
<dbReference type="PANTHER" id="PTHR21708">
    <property type="entry name" value="PROBABLE 2-DEHYDROPANTOATE 2-REDUCTASE"/>
    <property type="match status" value="1"/>
</dbReference>
<dbReference type="PANTHER" id="PTHR21708:SF26">
    <property type="entry name" value="2-DEHYDROPANTOATE 2-REDUCTASE"/>
    <property type="match status" value="1"/>
</dbReference>
<dbReference type="EMBL" id="CP076448">
    <property type="protein sequence ID" value="QXM25616.1"/>
    <property type="molecule type" value="Genomic_DNA"/>
</dbReference>
<proteinExistence type="predicted"/>
<dbReference type="Pfam" id="PF02558">
    <property type="entry name" value="ApbA"/>
    <property type="match status" value="1"/>
</dbReference>
<name>A0A975YKE2_9PROT</name>
<organism evidence="5 6">
    <name type="scientific">Elioraea tepida</name>
    <dbReference type="NCBI Taxonomy" id="2843330"/>
    <lineage>
        <taxon>Bacteria</taxon>
        <taxon>Pseudomonadati</taxon>
        <taxon>Pseudomonadota</taxon>
        <taxon>Alphaproteobacteria</taxon>
        <taxon>Acetobacterales</taxon>
        <taxon>Elioraeaceae</taxon>
        <taxon>Elioraea</taxon>
    </lineage>
</organism>
<feature type="domain" description="Ketopantoate reductase C-terminal" evidence="4">
    <location>
        <begin position="181"/>
        <end position="323"/>
    </location>
</feature>
<dbReference type="RefSeq" id="WP_218286672.1">
    <property type="nucleotide sequence ID" value="NZ_CP076448.1"/>
</dbReference>
<dbReference type="Pfam" id="PF08546">
    <property type="entry name" value="ApbA_C"/>
    <property type="match status" value="1"/>
</dbReference>